<dbReference type="GO" id="GO:0008168">
    <property type="term" value="F:methyltransferase activity"/>
    <property type="evidence" value="ECO:0007669"/>
    <property type="project" value="UniProtKB-KW"/>
</dbReference>
<keyword evidence="2" id="KW-1185">Reference proteome</keyword>
<accession>A0A4Y9QYY4</accession>
<comment type="caution">
    <text evidence="1">The sequence shown here is derived from an EMBL/GenBank/DDBJ whole genome shotgun (WGS) entry which is preliminary data.</text>
</comment>
<dbReference type="EMBL" id="SPSB01000001">
    <property type="protein sequence ID" value="TFV97260.1"/>
    <property type="molecule type" value="Genomic_DNA"/>
</dbReference>
<reference evidence="1 2" key="1">
    <citation type="submission" date="2019-03" db="EMBL/GenBank/DDBJ databases">
        <title>Algoriphagus sp. nov, a new strain isolated from root system soil of mangrove plant Kandelia.</title>
        <authorList>
            <person name="Yin Q."/>
            <person name="Wang K."/>
            <person name="Song Z."/>
        </authorList>
    </citation>
    <scope>NUCLEOTIDE SEQUENCE [LARGE SCALE GENOMIC DNA]</scope>
    <source>
        <strain evidence="1 2">XY-J91</strain>
    </source>
</reference>
<dbReference type="AlphaFoldDB" id="A0A4Y9QYY4"/>
<evidence type="ECO:0000313" key="2">
    <source>
        <dbReference type="Proteomes" id="UP000297647"/>
    </source>
</evidence>
<keyword evidence="1" id="KW-0808">Transferase</keyword>
<name>A0A4Y9QYY4_9BACT</name>
<dbReference type="Proteomes" id="UP000297647">
    <property type="component" value="Unassembled WGS sequence"/>
</dbReference>
<dbReference type="OrthoDB" id="9791837at2"/>
<dbReference type="SUPFAM" id="SSF53335">
    <property type="entry name" value="S-adenosyl-L-methionine-dependent methyltransferases"/>
    <property type="match status" value="1"/>
</dbReference>
<organism evidence="1 2">
    <name type="scientific">Algoriphagus kandeliae</name>
    <dbReference type="NCBI Taxonomy" id="2562278"/>
    <lineage>
        <taxon>Bacteria</taxon>
        <taxon>Pseudomonadati</taxon>
        <taxon>Bacteroidota</taxon>
        <taxon>Cytophagia</taxon>
        <taxon>Cytophagales</taxon>
        <taxon>Cyclobacteriaceae</taxon>
        <taxon>Algoriphagus</taxon>
    </lineage>
</organism>
<dbReference type="RefSeq" id="WP_135069531.1">
    <property type="nucleotide sequence ID" value="NZ_SPSB01000001.1"/>
</dbReference>
<dbReference type="Gene3D" id="3.40.50.150">
    <property type="entry name" value="Vaccinia Virus protein VP39"/>
    <property type="match status" value="1"/>
</dbReference>
<dbReference type="InterPro" id="IPR029063">
    <property type="entry name" value="SAM-dependent_MTases_sf"/>
</dbReference>
<gene>
    <name evidence="1" type="ORF">E4S40_00975</name>
</gene>
<sequence length="235" mass="27176">MNYIHTSDIHNLNSPNTILPILFEIFKPKSILDVGCGIGTWLKSSSNLGVLDILGIDGEYVNRDLLLINEESFRGFDLNFEFNLNRQFDLILCLEVAEHLSESSSNVLINSLVKHSNVILFSAAIPGQGGQNHLNEQWPVYWVEKFSKHGFVFLDIIRPIIWDNPQIDFWYKQNIFLVVKESHELAAKFKSSSLSLVHPELYDAKNQIYEKRIAFLERQLKVHPLKRWIKSLIQN</sequence>
<keyword evidence="1" id="KW-0489">Methyltransferase</keyword>
<dbReference type="GO" id="GO:0032259">
    <property type="term" value="P:methylation"/>
    <property type="evidence" value="ECO:0007669"/>
    <property type="project" value="UniProtKB-KW"/>
</dbReference>
<proteinExistence type="predicted"/>
<evidence type="ECO:0000313" key="1">
    <source>
        <dbReference type="EMBL" id="TFV97260.1"/>
    </source>
</evidence>
<dbReference type="Pfam" id="PF13489">
    <property type="entry name" value="Methyltransf_23"/>
    <property type="match status" value="1"/>
</dbReference>
<protein>
    <submittedName>
        <fullName evidence="1">Methyltransferase domain-containing protein</fullName>
    </submittedName>
</protein>